<name>A0A2S9QCA2_9HYPH</name>
<dbReference type="CDD" id="cd03224">
    <property type="entry name" value="ABC_TM1139_LivF_branched"/>
    <property type="match status" value="1"/>
</dbReference>
<dbReference type="GO" id="GO:0016887">
    <property type="term" value="F:ATP hydrolysis activity"/>
    <property type="evidence" value="ECO:0007669"/>
    <property type="project" value="InterPro"/>
</dbReference>
<dbReference type="GO" id="GO:0015807">
    <property type="term" value="P:L-amino acid transport"/>
    <property type="evidence" value="ECO:0007669"/>
    <property type="project" value="TreeGrafter"/>
</dbReference>
<reference evidence="7 8" key="1">
    <citation type="submission" date="2018-02" db="EMBL/GenBank/DDBJ databases">
        <title>Whole genome sequencing of endophytic bacterium.</title>
        <authorList>
            <person name="Eedara R."/>
            <person name="Podile A.R."/>
        </authorList>
    </citation>
    <scope>NUCLEOTIDE SEQUENCE [LARGE SCALE GENOMIC DNA]</scope>
    <source>
        <strain evidence="7 8">RP1T</strain>
    </source>
</reference>
<evidence type="ECO:0000256" key="3">
    <source>
        <dbReference type="ARBA" id="ARBA00022741"/>
    </source>
</evidence>
<accession>A0A2S9QCA2</accession>
<keyword evidence="2" id="KW-0813">Transport</keyword>
<evidence type="ECO:0000313" key="8">
    <source>
        <dbReference type="Proteomes" id="UP000237682"/>
    </source>
</evidence>
<dbReference type="GO" id="GO:0005524">
    <property type="term" value="F:ATP binding"/>
    <property type="evidence" value="ECO:0007669"/>
    <property type="project" value="UniProtKB-KW"/>
</dbReference>
<feature type="domain" description="ABC transporter" evidence="6">
    <location>
        <begin position="10"/>
        <end position="242"/>
    </location>
</feature>
<evidence type="ECO:0000256" key="4">
    <source>
        <dbReference type="ARBA" id="ARBA00022840"/>
    </source>
</evidence>
<dbReference type="PROSITE" id="PS50893">
    <property type="entry name" value="ABC_TRANSPORTER_2"/>
    <property type="match status" value="1"/>
</dbReference>
<dbReference type="PANTHER" id="PTHR43820">
    <property type="entry name" value="HIGH-AFFINITY BRANCHED-CHAIN AMINO ACID TRANSPORT ATP-BINDING PROTEIN LIVF"/>
    <property type="match status" value="1"/>
</dbReference>
<comment type="similarity">
    <text evidence="1">Belongs to the ABC transporter superfamily.</text>
</comment>
<dbReference type="Proteomes" id="UP000237682">
    <property type="component" value="Unassembled WGS sequence"/>
</dbReference>
<dbReference type="AlphaFoldDB" id="A0A2S9QCA2"/>
<dbReference type="OrthoDB" id="9776369at2"/>
<dbReference type="InterPro" id="IPR052156">
    <property type="entry name" value="BCAA_Transport_ATP-bd_LivF"/>
</dbReference>
<evidence type="ECO:0000259" key="6">
    <source>
        <dbReference type="PROSITE" id="PS50893"/>
    </source>
</evidence>
<organism evidence="7 8">
    <name type="scientific">Labrys okinawensis</name>
    <dbReference type="NCBI Taxonomy" id="346911"/>
    <lineage>
        <taxon>Bacteria</taxon>
        <taxon>Pseudomonadati</taxon>
        <taxon>Pseudomonadota</taxon>
        <taxon>Alphaproteobacteria</taxon>
        <taxon>Hyphomicrobiales</taxon>
        <taxon>Xanthobacteraceae</taxon>
        <taxon>Labrys</taxon>
    </lineage>
</organism>
<dbReference type="SUPFAM" id="SSF52540">
    <property type="entry name" value="P-loop containing nucleoside triphosphate hydrolases"/>
    <property type="match status" value="1"/>
</dbReference>
<proteinExistence type="inferred from homology"/>
<dbReference type="InterPro" id="IPR003439">
    <property type="entry name" value="ABC_transporter-like_ATP-bd"/>
</dbReference>
<keyword evidence="8" id="KW-1185">Reference proteome</keyword>
<evidence type="ECO:0000313" key="7">
    <source>
        <dbReference type="EMBL" id="PRH86974.1"/>
    </source>
</evidence>
<dbReference type="InterPro" id="IPR003593">
    <property type="entry name" value="AAA+_ATPase"/>
</dbReference>
<sequence>MPDAPSSPLLRIDGLEVNFGAVRALKGVSLDVGQGEVVALVGANGAGKSTTLRTVSGLSRPKSGSISFAGNTITALRPAEIVRIGISHSPEGRRLFGSLTVADNLRLGACTRRDRAGIIRDQERMFALFPILKQRLAQLAGTLSGGEQQQLALARAMMAAPRLLLLDEPSLGVAPLLVRHIFDALAELKRQGMTMLLVEQNIAIALELADRAYVLRTGRVVLSGSSAELTANDRVAQAYLGADE</sequence>
<dbReference type="PIRSF" id="PIRSF039137">
    <property type="entry name" value="ABC_branched_ATPase"/>
    <property type="match status" value="1"/>
</dbReference>
<dbReference type="GO" id="GO:0015658">
    <property type="term" value="F:branched-chain amino acid transmembrane transporter activity"/>
    <property type="evidence" value="ECO:0007669"/>
    <property type="project" value="InterPro"/>
</dbReference>
<keyword evidence="5" id="KW-0029">Amino-acid transport</keyword>
<evidence type="ECO:0000256" key="5">
    <source>
        <dbReference type="ARBA" id="ARBA00022970"/>
    </source>
</evidence>
<dbReference type="PANTHER" id="PTHR43820:SF4">
    <property type="entry name" value="HIGH-AFFINITY BRANCHED-CHAIN AMINO ACID TRANSPORT ATP-BINDING PROTEIN LIVF"/>
    <property type="match status" value="1"/>
</dbReference>
<comment type="caution">
    <text evidence="7">The sequence shown here is derived from an EMBL/GenBank/DDBJ whole genome shotgun (WGS) entry which is preliminary data.</text>
</comment>
<dbReference type="InterPro" id="IPR030660">
    <property type="entry name" value="ABC_branched_ATPase_LivF/BraG"/>
</dbReference>
<dbReference type="SMART" id="SM00382">
    <property type="entry name" value="AAA"/>
    <property type="match status" value="1"/>
</dbReference>
<dbReference type="RefSeq" id="WP_105863196.1">
    <property type="nucleotide sequence ID" value="NZ_PUEJ01000005.1"/>
</dbReference>
<gene>
    <name evidence="7" type="ORF">C5L14_16995</name>
</gene>
<dbReference type="InterPro" id="IPR027417">
    <property type="entry name" value="P-loop_NTPase"/>
</dbReference>
<keyword evidence="4 7" id="KW-0067">ATP-binding</keyword>
<protein>
    <submittedName>
        <fullName evidence="7">ABC transporter ATP-binding protein</fullName>
    </submittedName>
</protein>
<keyword evidence="3" id="KW-0547">Nucleotide-binding</keyword>
<evidence type="ECO:0000256" key="2">
    <source>
        <dbReference type="ARBA" id="ARBA00022448"/>
    </source>
</evidence>
<dbReference type="Pfam" id="PF00005">
    <property type="entry name" value="ABC_tran"/>
    <property type="match status" value="1"/>
</dbReference>
<evidence type="ECO:0000256" key="1">
    <source>
        <dbReference type="ARBA" id="ARBA00005417"/>
    </source>
</evidence>
<dbReference type="EMBL" id="PUEJ01000005">
    <property type="protein sequence ID" value="PRH86974.1"/>
    <property type="molecule type" value="Genomic_DNA"/>
</dbReference>
<dbReference type="Gene3D" id="3.40.50.300">
    <property type="entry name" value="P-loop containing nucleotide triphosphate hydrolases"/>
    <property type="match status" value="1"/>
</dbReference>